<comment type="caution">
    <text evidence="1">The sequence shown here is derived from an EMBL/GenBank/DDBJ whole genome shotgun (WGS) entry which is preliminary data.</text>
</comment>
<proteinExistence type="predicted"/>
<gene>
    <name evidence="1" type="ORF">GAP48_18525</name>
</gene>
<dbReference type="InterPro" id="IPR027848">
    <property type="entry name" value="DUF4494"/>
</dbReference>
<dbReference type="Proteomes" id="UP000487989">
    <property type="component" value="Unassembled WGS sequence"/>
</dbReference>
<accession>A0A6I0LB98</accession>
<evidence type="ECO:0000313" key="1">
    <source>
        <dbReference type="EMBL" id="KAB4248347.1"/>
    </source>
</evidence>
<reference evidence="1 2" key="1">
    <citation type="journal article" date="2019" name="Nat. Med.">
        <title>A library of human gut bacterial isolates paired with longitudinal multiomics data enables mechanistic microbiome research.</title>
        <authorList>
            <person name="Poyet M."/>
            <person name="Groussin M."/>
            <person name="Gibbons S.M."/>
            <person name="Avila-Pacheco J."/>
            <person name="Jiang X."/>
            <person name="Kearney S.M."/>
            <person name="Perrotta A.R."/>
            <person name="Berdy B."/>
            <person name="Zhao S."/>
            <person name="Lieberman T.D."/>
            <person name="Swanson P.K."/>
            <person name="Smith M."/>
            <person name="Roesemann S."/>
            <person name="Alexander J.E."/>
            <person name="Rich S.A."/>
            <person name="Livny J."/>
            <person name="Vlamakis H."/>
            <person name="Clish C."/>
            <person name="Bullock K."/>
            <person name="Deik A."/>
            <person name="Scott J."/>
            <person name="Pierce K.A."/>
            <person name="Xavier R.J."/>
            <person name="Alm E.J."/>
        </authorList>
    </citation>
    <scope>NUCLEOTIDE SEQUENCE [LARGE SCALE GENOMIC DNA]</scope>
    <source>
        <strain evidence="1 2">BIOML-A3</strain>
    </source>
</reference>
<dbReference type="Pfam" id="PF14902">
    <property type="entry name" value="DUF4494"/>
    <property type="match status" value="1"/>
</dbReference>
<dbReference type="RefSeq" id="WP_151882069.1">
    <property type="nucleotide sequence ID" value="NZ_WCTH01000011.1"/>
</dbReference>
<protein>
    <submittedName>
        <fullName evidence="1">DUF4494 domain-containing protein</fullName>
    </submittedName>
</protein>
<dbReference type="AlphaFoldDB" id="A0A6I0LB98"/>
<name>A0A6I0LB98_BACUN</name>
<evidence type="ECO:0000313" key="2">
    <source>
        <dbReference type="Proteomes" id="UP000487989"/>
    </source>
</evidence>
<organism evidence="1 2">
    <name type="scientific">Bacteroides uniformis</name>
    <dbReference type="NCBI Taxonomy" id="820"/>
    <lineage>
        <taxon>Bacteria</taxon>
        <taxon>Pseudomonadati</taxon>
        <taxon>Bacteroidota</taxon>
        <taxon>Bacteroidia</taxon>
        <taxon>Bacteroidales</taxon>
        <taxon>Bacteroidaceae</taxon>
        <taxon>Bacteroides</taxon>
    </lineage>
</organism>
<sequence length="145" mass="16624">MSFWIETKIRYNKVMEDGALKSVTETNIVNALSFTEAEARIIEEITPYISGEFTVSAVKKTNISEIFHDEKGDRWYKVKVLFITLDEKSGIEKEIANYMLVQASDFHNALENFMDGMKGTMADFKIASISETNIMDVFEEKLTQE</sequence>
<dbReference type="EMBL" id="WCTJ01000039">
    <property type="protein sequence ID" value="KAB4248347.1"/>
    <property type="molecule type" value="Genomic_DNA"/>
</dbReference>